<evidence type="ECO:0000256" key="1">
    <source>
        <dbReference type="SAM" id="MobiDB-lite"/>
    </source>
</evidence>
<evidence type="ECO:0000313" key="3">
    <source>
        <dbReference type="Proteomes" id="UP000245711"/>
    </source>
</evidence>
<protein>
    <recommendedName>
        <fullName evidence="4">Tocopherol cyclase</fullName>
    </recommendedName>
</protein>
<reference evidence="2 3" key="1">
    <citation type="submission" date="2017-05" db="EMBL/GenBank/DDBJ databases">
        <title>Isolation of Rhodococcus sp. S2-17 biodegrading of BP-3.</title>
        <authorList>
            <person name="Lee Y."/>
            <person name="Kim K.H."/>
            <person name="Chun B.H."/>
            <person name="Jung H.S."/>
            <person name="Jeon C.O."/>
        </authorList>
    </citation>
    <scope>NUCLEOTIDE SEQUENCE [LARGE SCALE GENOMIC DNA]</scope>
    <source>
        <strain evidence="2 3">S2-17</strain>
    </source>
</reference>
<dbReference type="RefSeq" id="WP_109334931.1">
    <property type="nucleotide sequence ID" value="NZ_CP021354.1"/>
</dbReference>
<keyword evidence="3" id="KW-1185">Reference proteome</keyword>
<dbReference type="AlphaFoldDB" id="A0A2S2C3B9"/>
<dbReference type="Proteomes" id="UP000245711">
    <property type="component" value="Chromosome"/>
</dbReference>
<dbReference type="PANTHER" id="PTHR35309:SF4">
    <property type="entry name" value="TOCOPHEROL CYCLASE"/>
    <property type="match status" value="1"/>
</dbReference>
<dbReference type="Pfam" id="PF14249">
    <property type="entry name" value="Tocopherol_cycl"/>
    <property type="match status" value="1"/>
</dbReference>
<dbReference type="EMBL" id="CP021354">
    <property type="protein sequence ID" value="AWK75407.1"/>
    <property type="molecule type" value="Genomic_DNA"/>
</dbReference>
<dbReference type="PANTHER" id="PTHR35309">
    <property type="match status" value="1"/>
</dbReference>
<evidence type="ECO:0000313" key="2">
    <source>
        <dbReference type="EMBL" id="AWK75407.1"/>
    </source>
</evidence>
<dbReference type="GO" id="GO:0009976">
    <property type="term" value="F:tocopherol cyclase activity"/>
    <property type="evidence" value="ECO:0007669"/>
    <property type="project" value="InterPro"/>
</dbReference>
<accession>A0A2S2C3B9</accession>
<sequence length="343" mass="36983">MSWLLRAYRATGADLPFGNLLATHGVAMEGYFWRFTQPATGQVVIALAGINRATDGQWSTLGLAAHPNRFLRTDAYPEGHAESAGLGAFAGRAFRGTADRVQVDLGPDARLDVRVTDRVGWPHRRFGGSSVFQSVPALNQYWHPWLLGGRAEGTAVLGDTEIDLSGAQVYAEKNWGKGGFPDSWWWGQAQGFADRQACVAFAGGEISAGPLRTEVTAVVAALPDGTVFRLGNPVTSPVRAHVTEDRWSLRGRSRTWSVEIEGTSPLGSAHVLPVPLPEERRNIAGALEHLAGSMSVTVRRRGRLVWADESPLAALEHGGIERAREELRRRGAAPDATSAPPLS</sequence>
<name>A0A2S2C3B9_9NOCA</name>
<proteinExistence type="predicted"/>
<feature type="region of interest" description="Disordered" evidence="1">
    <location>
        <begin position="324"/>
        <end position="343"/>
    </location>
</feature>
<organism evidence="2 3">
    <name type="scientific">Rhodococcus oxybenzonivorans</name>
    <dbReference type="NCBI Taxonomy" id="1990687"/>
    <lineage>
        <taxon>Bacteria</taxon>
        <taxon>Bacillati</taxon>
        <taxon>Actinomycetota</taxon>
        <taxon>Actinomycetes</taxon>
        <taxon>Mycobacteriales</taxon>
        <taxon>Nocardiaceae</taxon>
        <taxon>Rhodococcus</taxon>
    </lineage>
</organism>
<evidence type="ECO:0008006" key="4">
    <source>
        <dbReference type="Google" id="ProtNLM"/>
    </source>
</evidence>
<dbReference type="OrthoDB" id="9772627at2"/>
<dbReference type="KEGG" id="roz:CBI38_07725"/>
<gene>
    <name evidence="2" type="ORF">CBI38_07725</name>
</gene>
<dbReference type="InterPro" id="IPR025893">
    <property type="entry name" value="Tocopherol_cyclase"/>
</dbReference>